<feature type="domain" description="RING-type" evidence="5">
    <location>
        <begin position="15"/>
        <end position="53"/>
    </location>
</feature>
<evidence type="ECO:0000256" key="1">
    <source>
        <dbReference type="ARBA" id="ARBA00022723"/>
    </source>
</evidence>
<dbReference type="SUPFAM" id="SSF57850">
    <property type="entry name" value="RING/U-box"/>
    <property type="match status" value="1"/>
</dbReference>
<dbReference type="PANTHER" id="PTHR14305:SF0">
    <property type="entry name" value="E3 UBIQUITIN-PROTEIN LIGASE CCNB1IP1"/>
    <property type="match status" value="1"/>
</dbReference>
<proteinExistence type="predicted"/>
<dbReference type="InterPro" id="IPR017907">
    <property type="entry name" value="Znf_RING_CS"/>
</dbReference>
<keyword evidence="1" id="KW-0479">Metal-binding</keyword>
<dbReference type="AlphaFoldDB" id="A0A427YLL1"/>
<evidence type="ECO:0000259" key="5">
    <source>
        <dbReference type="PROSITE" id="PS50089"/>
    </source>
</evidence>
<organism evidence="6 7">
    <name type="scientific">Saitozyma podzolica</name>
    <dbReference type="NCBI Taxonomy" id="1890683"/>
    <lineage>
        <taxon>Eukaryota</taxon>
        <taxon>Fungi</taxon>
        <taxon>Dikarya</taxon>
        <taxon>Basidiomycota</taxon>
        <taxon>Agaricomycotina</taxon>
        <taxon>Tremellomycetes</taxon>
        <taxon>Tremellales</taxon>
        <taxon>Trimorphomycetaceae</taxon>
        <taxon>Saitozyma</taxon>
    </lineage>
</organism>
<dbReference type="OrthoDB" id="441210at2759"/>
<dbReference type="Pfam" id="PF14634">
    <property type="entry name" value="zf-RING_5"/>
    <property type="match status" value="1"/>
</dbReference>
<dbReference type="PROSITE" id="PS50089">
    <property type="entry name" value="ZF_RING_2"/>
    <property type="match status" value="1"/>
</dbReference>
<keyword evidence="7" id="KW-1185">Reference proteome</keyword>
<dbReference type="EMBL" id="RSCD01000007">
    <property type="protein sequence ID" value="RSH91973.1"/>
    <property type="molecule type" value="Genomic_DNA"/>
</dbReference>
<evidence type="ECO:0000256" key="3">
    <source>
        <dbReference type="ARBA" id="ARBA00022833"/>
    </source>
</evidence>
<evidence type="ECO:0000256" key="4">
    <source>
        <dbReference type="PROSITE-ProRule" id="PRU00175"/>
    </source>
</evidence>
<keyword evidence="2 4" id="KW-0863">Zinc-finger</keyword>
<reference evidence="6 7" key="1">
    <citation type="submission" date="2018-11" db="EMBL/GenBank/DDBJ databases">
        <title>Genome sequence of Saitozyma podzolica DSM 27192.</title>
        <authorList>
            <person name="Aliyu H."/>
            <person name="Gorte O."/>
            <person name="Ochsenreither K."/>
        </authorList>
    </citation>
    <scope>NUCLEOTIDE SEQUENCE [LARGE SCALE GENOMIC DNA]</scope>
    <source>
        <strain evidence="6 7">DSM 27192</strain>
    </source>
</reference>
<dbReference type="InterPro" id="IPR013083">
    <property type="entry name" value="Znf_RING/FYVE/PHD"/>
</dbReference>
<gene>
    <name evidence="6" type="ORF">EHS25_009344</name>
</gene>
<dbReference type="GO" id="GO:0000795">
    <property type="term" value="C:synaptonemal complex"/>
    <property type="evidence" value="ECO:0007669"/>
    <property type="project" value="InterPro"/>
</dbReference>
<evidence type="ECO:0000256" key="2">
    <source>
        <dbReference type="ARBA" id="ARBA00022771"/>
    </source>
</evidence>
<accession>A0A427YLL1</accession>
<dbReference type="Proteomes" id="UP000279259">
    <property type="component" value="Unassembled WGS sequence"/>
</dbReference>
<dbReference type="STRING" id="1890683.A0A427YLL1"/>
<dbReference type="GO" id="GO:0007131">
    <property type="term" value="P:reciprocal meiotic recombination"/>
    <property type="evidence" value="ECO:0007669"/>
    <property type="project" value="InterPro"/>
</dbReference>
<dbReference type="GO" id="GO:0008270">
    <property type="term" value="F:zinc ion binding"/>
    <property type="evidence" value="ECO:0007669"/>
    <property type="project" value="UniProtKB-KW"/>
</dbReference>
<sequence length="175" mass="19227">MSSAENELRCNVLRCRKMVGVEGRAVVTACSHIFCVPCAEQYFSLSQACPACDQLLAEPDDIVMSSLAPTTEYKASILAGLTPSVILEIAARAMSFWTYQTSQENAYLLLMLERSEDAKHGLESQLNHCKHEAKCAANLEGQGELHNARSKIAGECLCFRWALTQRGLLAELDKA</sequence>
<dbReference type="InterPro" id="IPR042448">
    <property type="entry name" value="CCNB1IP1"/>
</dbReference>
<evidence type="ECO:0000313" key="7">
    <source>
        <dbReference type="Proteomes" id="UP000279259"/>
    </source>
</evidence>
<keyword evidence="3" id="KW-0862">Zinc</keyword>
<protein>
    <recommendedName>
        <fullName evidence="5">RING-type domain-containing protein</fullName>
    </recommendedName>
</protein>
<dbReference type="InterPro" id="IPR001841">
    <property type="entry name" value="Znf_RING"/>
</dbReference>
<dbReference type="Gene3D" id="3.30.40.10">
    <property type="entry name" value="Zinc/RING finger domain, C3HC4 (zinc finger)"/>
    <property type="match status" value="1"/>
</dbReference>
<dbReference type="PROSITE" id="PS00518">
    <property type="entry name" value="ZF_RING_1"/>
    <property type="match status" value="1"/>
</dbReference>
<comment type="caution">
    <text evidence="6">The sequence shown here is derived from an EMBL/GenBank/DDBJ whole genome shotgun (WGS) entry which is preliminary data.</text>
</comment>
<dbReference type="GO" id="GO:0061630">
    <property type="term" value="F:ubiquitin protein ligase activity"/>
    <property type="evidence" value="ECO:0007669"/>
    <property type="project" value="InterPro"/>
</dbReference>
<dbReference type="PANTHER" id="PTHR14305">
    <property type="entry name" value="E3 UBIQUITIN-PROTEIN LIGASE CCNB1IP1"/>
    <property type="match status" value="1"/>
</dbReference>
<evidence type="ECO:0000313" key="6">
    <source>
        <dbReference type="EMBL" id="RSH91973.1"/>
    </source>
</evidence>
<name>A0A427YLL1_9TREE</name>